<dbReference type="EMBL" id="RDQH01000331">
    <property type="protein sequence ID" value="RXH97691.1"/>
    <property type="molecule type" value="Genomic_DNA"/>
</dbReference>
<keyword evidence="2" id="KW-1185">Reference proteome</keyword>
<dbReference type="Proteomes" id="UP000290289">
    <property type="component" value="Chromosome 5"/>
</dbReference>
<feature type="non-terminal residue" evidence="1">
    <location>
        <position position="1"/>
    </location>
</feature>
<proteinExistence type="predicted"/>
<protein>
    <submittedName>
        <fullName evidence="1">Uncharacterized protein</fullName>
    </submittedName>
</protein>
<name>A0A498JWW8_MALDO</name>
<gene>
    <name evidence="1" type="ORF">DVH24_010016</name>
</gene>
<comment type="caution">
    <text evidence="1">The sequence shown here is derived from an EMBL/GenBank/DDBJ whole genome shotgun (WGS) entry which is preliminary data.</text>
</comment>
<evidence type="ECO:0000313" key="2">
    <source>
        <dbReference type="Proteomes" id="UP000290289"/>
    </source>
</evidence>
<dbReference type="AlphaFoldDB" id="A0A498JWW8"/>
<organism evidence="1 2">
    <name type="scientific">Malus domestica</name>
    <name type="common">Apple</name>
    <name type="synonym">Pyrus malus</name>
    <dbReference type="NCBI Taxonomy" id="3750"/>
    <lineage>
        <taxon>Eukaryota</taxon>
        <taxon>Viridiplantae</taxon>
        <taxon>Streptophyta</taxon>
        <taxon>Embryophyta</taxon>
        <taxon>Tracheophyta</taxon>
        <taxon>Spermatophyta</taxon>
        <taxon>Magnoliopsida</taxon>
        <taxon>eudicotyledons</taxon>
        <taxon>Gunneridae</taxon>
        <taxon>Pentapetalae</taxon>
        <taxon>rosids</taxon>
        <taxon>fabids</taxon>
        <taxon>Rosales</taxon>
        <taxon>Rosaceae</taxon>
        <taxon>Amygdaloideae</taxon>
        <taxon>Maleae</taxon>
        <taxon>Malus</taxon>
    </lineage>
</organism>
<evidence type="ECO:0000313" key="1">
    <source>
        <dbReference type="EMBL" id="RXH97691.1"/>
    </source>
</evidence>
<sequence>DCTITVAEVLALRDVLKLANQKKGGVVSLGEFETCCRYSLVGVLLFFMTWKHIYREANFVVDTMTNVGLSLSNMYNGIVPFLRILPAPSFDCNNTGFN</sequence>
<accession>A0A498JWW8</accession>
<reference evidence="1 2" key="1">
    <citation type="submission" date="2018-10" db="EMBL/GenBank/DDBJ databases">
        <title>A high-quality apple genome assembly.</title>
        <authorList>
            <person name="Hu J."/>
        </authorList>
    </citation>
    <scope>NUCLEOTIDE SEQUENCE [LARGE SCALE GENOMIC DNA]</scope>
    <source>
        <strain evidence="2">cv. HFTH1</strain>
        <tissue evidence="1">Young leaf</tissue>
    </source>
</reference>